<dbReference type="PROSITE" id="PS01057">
    <property type="entry name" value="SAICAR_SYNTHETASE_1"/>
    <property type="match status" value="1"/>
</dbReference>
<dbReference type="InterPro" id="IPR001636">
    <property type="entry name" value="SAICAR_synth"/>
</dbReference>
<evidence type="ECO:0000259" key="9">
    <source>
        <dbReference type="Pfam" id="PF01259"/>
    </source>
</evidence>
<dbReference type="Pfam" id="PF01259">
    <property type="entry name" value="SAICAR_synt"/>
    <property type="match status" value="1"/>
</dbReference>
<evidence type="ECO:0000313" key="10">
    <source>
        <dbReference type="EMBL" id="BDH79444.1"/>
    </source>
</evidence>
<dbReference type="Proteomes" id="UP000831817">
    <property type="component" value="Chromosome"/>
</dbReference>
<dbReference type="CDD" id="cd01415">
    <property type="entry name" value="SAICAR_synt_PurC"/>
    <property type="match status" value="1"/>
</dbReference>
<evidence type="ECO:0000256" key="6">
    <source>
        <dbReference type="ARBA" id="ARBA00022840"/>
    </source>
</evidence>
<sequence>MIMKLGKLLYTGKAKDIYETDHPDEVMIRFRDDITAGDGEKRDRIPMKGYYNSIISAKFFEVLEAAGIKTHYISLIKPGYILARKLEMIPIEVITRNIATGSLTRRYPFKEGQEFKEPIIQIDYKSDEYGDPMLNDDIAIALGLTTMEELDKIRKITLKVNKTLKGFLQEKGLLLPDFKLEFGRYNSRLLVGDEISPDTCRLWEMKTRKTLDKDLFRRGEGDIIEAYRRVASLILNEEDKKRWKLKDDLL</sequence>
<comment type="catalytic activity">
    <reaction evidence="7 8">
        <text>5-amino-1-(5-phospho-D-ribosyl)imidazole-4-carboxylate + L-aspartate + ATP = (2S)-2-[5-amino-1-(5-phospho-beta-D-ribosyl)imidazole-4-carboxamido]succinate + ADP + phosphate + 2 H(+)</text>
        <dbReference type="Rhea" id="RHEA:22628"/>
        <dbReference type="ChEBI" id="CHEBI:15378"/>
        <dbReference type="ChEBI" id="CHEBI:29991"/>
        <dbReference type="ChEBI" id="CHEBI:30616"/>
        <dbReference type="ChEBI" id="CHEBI:43474"/>
        <dbReference type="ChEBI" id="CHEBI:58443"/>
        <dbReference type="ChEBI" id="CHEBI:77657"/>
        <dbReference type="ChEBI" id="CHEBI:456216"/>
        <dbReference type="EC" id="6.3.2.6"/>
    </reaction>
</comment>
<keyword evidence="3 8" id="KW-0436">Ligase</keyword>
<protein>
    <recommendedName>
        <fullName evidence="8">Phosphoribosylaminoimidazole-succinocarboxamide synthase</fullName>
        <ecNumber evidence="8">6.3.2.6</ecNumber>
    </recommendedName>
    <alternativeName>
        <fullName evidence="8">SAICAR synthetase</fullName>
    </alternativeName>
</protein>
<dbReference type="InterPro" id="IPR033934">
    <property type="entry name" value="SAICAR_synt_PurC"/>
</dbReference>
<keyword evidence="4 8" id="KW-0547">Nucleotide-binding</keyword>
<name>A0ABM7YD79_9EURY</name>
<comment type="similarity">
    <text evidence="2 8">Belongs to the SAICAR synthetase family.</text>
</comment>
<dbReference type="SUPFAM" id="SSF56104">
    <property type="entry name" value="SAICAR synthase-like"/>
    <property type="match status" value="1"/>
</dbReference>
<dbReference type="PANTHER" id="PTHR43599">
    <property type="entry name" value="MULTIFUNCTIONAL PROTEIN ADE2"/>
    <property type="match status" value="1"/>
</dbReference>
<dbReference type="InterPro" id="IPR018236">
    <property type="entry name" value="SAICAR_synthetase_CS"/>
</dbReference>
<organism evidence="10 11">
    <name type="scientific">Methanothermobacter tenebrarum</name>
    <dbReference type="NCBI Taxonomy" id="680118"/>
    <lineage>
        <taxon>Archaea</taxon>
        <taxon>Methanobacteriati</taxon>
        <taxon>Methanobacteriota</taxon>
        <taxon>Methanomada group</taxon>
        <taxon>Methanobacteria</taxon>
        <taxon>Methanobacteriales</taxon>
        <taxon>Methanobacteriaceae</taxon>
        <taxon>Methanothermobacter</taxon>
    </lineage>
</organism>
<evidence type="ECO:0000256" key="2">
    <source>
        <dbReference type="ARBA" id="ARBA00010190"/>
    </source>
</evidence>
<comment type="pathway">
    <text evidence="1 8">Purine metabolism; IMP biosynthesis via de novo pathway; 5-amino-1-(5-phospho-D-ribosyl)imidazole-4-carboxamide from 5-amino-1-(5-phospho-D-ribosyl)imidazole-4-carboxylate: step 1/2.</text>
</comment>
<keyword evidence="6 8" id="KW-0067">ATP-binding</keyword>
<accession>A0ABM7YD79</accession>
<gene>
    <name evidence="8" type="primary">purC</name>
    <name evidence="10" type="ORF">MTTB_08230</name>
</gene>
<dbReference type="Gene3D" id="3.30.200.20">
    <property type="entry name" value="Phosphorylase Kinase, domain 1"/>
    <property type="match status" value="1"/>
</dbReference>
<dbReference type="PANTHER" id="PTHR43599:SF3">
    <property type="entry name" value="SI:DKEY-6E2.2"/>
    <property type="match status" value="1"/>
</dbReference>
<reference evidence="10 11" key="1">
    <citation type="submission" date="2022-04" db="EMBL/GenBank/DDBJ databases">
        <title>Complete genome of Methanothermobacter tenebrarum strain RMAS.</title>
        <authorList>
            <person name="Nakamura K."/>
            <person name="Oshima K."/>
            <person name="Hattori M."/>
            <person name="Kamagata Y."/>
            <person name="Takamizawa K."/>
        </authorList>
    </citation>
    <scope>NUCLEOTIDE SEQUENCE [LARGE SCALE GENOMIC DNA]</scope>
    <source>
        <strain evidence="10 11">RMAS</strain>
    </source>
</reference>
<evidence type="ECO:0000256" key="8">
    <source>
        <dbReference type="HAMAP-Rule" id="MF_00137"/>
    </source>
</evidence>
<proteinExistence type="inferred from homology"/>
<evidence type="ECO:0000256" key="1">
    <source>
        <dbReference type="ARBA" id="ARBA00004672"/>
    </source>
</evidence>
<evidence type="ECO:0000256" key="3">
    <source>
        <dbReference type="ARBA" id="ARBA00022598"/>
    </source>
</evidence>
<dbReference type="Gene3D" id="3.30.470.20">
    <property type="entry name" value="ATP-grasp fold, B domain"/>
    <property type="match status" value="1"/>
</dbReference>
<dbReference type="InterPro" id="IPR050089">
    <property type="entry name" value="SAICAR_synthetase"/>
</dbReference>
<evidence type="ECO:0000313" key="11">
    <source>
        <dbReference type="Proteomes" id="UP000831817"/>
    </source>
</evidence>
<keyword evidence="5 8" id="KW-0658">Purine biosynthesis</keyword>
<dbReference type="InterPro" id="IPR028923">
    <property type="entry name" value="SAICAR_synt/ADE2_N"/>
</dbReference>
<evidence type="ECO:0000256" key="7">
    <source>
        <dbReference type="ARBA" id="ARBA00048475"/>
    </source>
</evidence>
<dbReference type="HAMAP" id="MF_00137">
    <property type="entry name" value="SAICAR_synth"/>
    <property type="match status" value="1"/>
</dbReference>
<dbReference type="EC" id="6.3.2.6" evidence="8"/>
<dbReference type="PROSITE" id="PS01058">
    <property type="entry name" value="SAICAR_SYNTHETASE_2"/>
    <property type="match status" value="1"/>
</dbReference>
<keyword evidence="11" id="KW-1185">Reference proteome</keyword>
<dbReference type="NCBIfam" id="TIGR00081">
    <property type="entry name" value="purC"/>
    <property type="match status" value="1"/>
</dbReference>
<evidence type="ECO:0000256" key="5">
    <source>
        <dbReference type="ARBA" id="ARBA00022755"/>
    </source>
</evidence>
<feature type="domain" description="SAICAR synthetase/ADE2 N-terminal" evidence="9">
    <location>
        <begin position="9"/>
        <end position="231"/>
    </location>
</feature>
<evidence type="ECO:0000256" key="4">
    <source>
        <dbReference type="ARBA" id="ARBA00022741"/>
    </source>
</evidence>
<dbReference type="EMBL" id="AP025698">
    <property type="protein sequence ID" value="BDH79444.1"/>
    <property type="molecule type" value="Genomic_DNA"/>
</dbReference>